<proteinExistence type="predicted"/>
<name>A0A0F9PNU8_9ZZZZ</name>
<comment type="caution">
    <text evidence="1">The sequence shown here is derived from an EMBL/GenBank/DDBJ whole genome shotgun (WGS) entry which is preliminary data.</text>
</comment>
<evidence type="ECO:0000313" key="1">
    <source>
        <dbReference type="EMBL" id="KKN31854.1"/>
    </source>
</evidence>
<accession>A0A0F9PNU8</accession>
<protein>
    <submittedName>
        <fullName evidence="1">Uncharacterized protein</fullName>
    </submittedName>
</protein>
<reference evidence="1" key="1">
    <citation type="journal article" date="2015" name="Nature">
        <title>Complex archaea that bridge the gap between prokaryotes and eukaryotes.</title>
        <authorList>
            <person name="Spang A."/>
            <person name="Saw J.H."/>
            <person name="Jorgensen S.L."/>
            <person name="Zaremba-Niedzwiedzka K."/>
            <person name="Martijn J."/>
            <person name="Lind A.E."/>
            <person name="van Eijk R."/>
            <person name="Schleper C."/>
            <person name="Guy L."/>
            <person name="Ettema T.J."/>
        </authorList>
    </citation>
    <scope>NUCLEOTIDE SEQUENCE</scope>
</reference>
<organism evidence="1">
    <name type="scientific">marine sediment metagenome</name>
    <dbReference type="NCBI Taxonomy" id="412755"/>
    <lineage>
        <taxon>unclassified sequences</taxon>
        <taxon>metagenomes</taxon>
        <taxon>ecological metagenomes</taxon>
    </lineage>
</organism>
<dbReference type="AlphaFoldDB" id="A0A0F9PNU8"/>
<dbReference type="EMBL" id="LAZR01002298">
    <property type="protein sequence ID" value="KKN31854.1"/>
    <property type="molecule type" value="Genomic_DNA"/>
</dbReference>
<gene>
    <name evidence="1" type="ORF">LCGC14_0819780</name>
</gene>
<sequence length="144" mass="17129">MDDRELIVDFFAGEYREPDYWIKKSPMTDHDHNRNERAAREVMGWHWALPYGKGKKLYAWRNSDRLLAFPIYEDFDPSHRWEHAGLLLEKMREMSQEVQCLFSLGLHDMWVGYSYGKPYLPYILWLTPAVITRAAVEACEKEKG</sequence>